<comment type="similarity">
    <text evidence="2">Belongs to the SusD family.</text>
</comment>
<dbReference type="SUPFAM" id="SSF48452">
    <property type="entry name" value="TPR-like"/>
    <property type="match status" value="1"/>
</dbReference>
<protein>
    <submittedName>
        <fullName evidence="9">Starch-binding associating with outer membrane</fullName>
    </submittedName>
</protein>
<accession>A0A1G7U6S7</accession>
<dbReference type="InterPro" id="IPR011990">
    <property type="entry name" value="TPR-like_helical_dom_sf"/>
</dbReference>
<evidence type="ECO:0000259" key="8">
    <source>
        <dbReference type="Pfam" id="PF14322"/>
    </source>
</evidence>
<dbReference type="Proteomes" id="UP000199643">
    <property type="component" value="Unassembled WGS sequence"/>
</dbReference>
<dbReference type="STRING" id="405671.SAMN05421827_106194"/>
<comment type="subcellular location">
    <subcellularLocation>
        <location evidence="1">Cell outer membrane</location>
    </subcellularLocation>
</comment>
<reference evidence="10" key="1">
    <citation type="submission" date="2016-10" db="EMBL/GenBank/DDBJ databases">
        <authorList>
            <person name="Varghese N."/>
            <person name="Submissions S."/>
        </authorList>
    </citation>
    <scope>NUCLEOTIDE SEQUENCE [LARGE SCALE GENOMIC DNA]</scope>
    <source>
        <strain evidence="10">DSM 17933</strain>
    </source>
</reference>
<dbReference type="Gene3D" id="1.25.40.390">
    <property type="match status" value="1"/>
</dbReference>
<dbReference type="PROSITE" id="PS51257">
    <property type="entry name" value="PROKAR_LIPOPROTEIN"/>
    <property type="match status" value="1"/>
</dbReference>
<organism evidence="9 10">
    <name type="scientific">Pedobacter terrae</name>
    <dbReference type="NCBI Taxonomy" id="405671"/>
    <lineage>
        <taxon>Bacteria</taxon>
        <taxon>Pseudomonadati</taxon>
        <taxon>Bacteroidota</taxon>
        <taxon>Sphingobacteriia</taxon>
        <taxon>Sphingobacteriales</taxon>
        <taxon>Sphingobacteriaceae</taxon>
        <taxon>Pedobacter</taxon>
    </lineage>
</organism>
<dbReference type="EMBL" id="FNCH01000006">
    <property type="protein sequence ID" value="SDG42981.1"/>
    <property type="molecule type" value="Genomic_DNA"/>
</dbReference>
<dbReference type="RefSeq" id="WP_244155632.1">
    <property type="nucleotide sequence ID" value="NZ_FNCH01000006.1"/>
</dbReference>
<evidence type="ECO:0000313" key="9">
    <source>
        <dbReference type="EMBL" id="SDG42981.1"/>
    </source>
</evidence>
<evidence type="ECO:0000313" key="10">
    <source>
        <dbReference type="Proteomes" id="UP000199643"/>
    </source>
</evidence>
<sequence length="640" mass="71116">MKKTNQMKKIIYAFAAIAFLSFAQSCKKDSAFLDKQPTSTLPIDAVWKDPNLVLTVVGDLYDRYPDYQTIEAWYTFTDFDEGFASASGDYFRHQNLEYGYDAWRYWDMGAYGYIRDLNMFIKRGQESTALKAEDRDRFLAEARFIRAGVYFEMVKRMGGVPLITTVLDYDYSGDPSYLQYPRAKETEIYDFVIAELEAVKTILPDNPSVQSRATKAAALAMESRAALYAGSIAKYSNSQLTLPGGEVGISSSLANGYFTKALAAAKEIIDGGKYSLYKKNPNLSENFAALFTDKGSNPEVIFAKDFKLKTNKAHGFTIDNQPRSSAEEAQGGRLNPSLNLVQSFEKLDNTYASMASVDGSGNPLYYTNITDIFAGRDARLAGTVILPGTQFKGKTVDIWAGYQLADGSIITGDNFGQNKTNVLPGNAGSVQVVGADGPVDGLEFSAQSGFYVRKYLDPATGSGQIGTRSDVWWIRYRYAEVLLNAAEAAFELGDAATAANYIKQVRDRAGLTTALTPAQITFDRIVHERKVEFAFEGHELWDMKRWRLADKVWNGSNMSAADFINSNNIGSATRTSTQVFGLWPYKYYNPGNANHLKYIFKVIKPSRVTAAHRFRIGNYYSSIGQDVLNGNPKIVRNPNQ</sequence>
<dbReference type="Pfam" id="PF14322">
    <property type="entry name" value="SusD-like_3"/>
    <property type="match status" value="1"/>
</dbReference>
<dbReference type="Pfam" id="PF07980">
    <property type="entry name" value="SusD_RagB"/>
    <property type="match status" value="1"/>
</dbReference>
<feature type="signal peptide" evidence="6">
    <location>
        <begin position="1"/>
        <end position="23"/>
    </location>
</feature>
<feature type="domain" description="RagB/SusD" evidence="7">
    <location>
        <begin position="298"/>
        <end position="638"/>
    </location>
</feature>
<gene>
    <name evidence="9" type="ORF">SAMN05421827_106194</name>
</gene>
<evidence type="ECO:0000256" key="4">
    <source>
        <dbReference type="ARBA" id="ARBA00023136"/>
    </source>
</evidence>
<evidence type="ECO:0000256" key="2">
    <source>
        <dbReference type="ARBA" id="ARBA00006275"/>
    </source>
</evidence>
<evidence type="ECO:0000256" key="6">
    <source>
        <dbReference type="SAM" id="SignalP"/>
    </source>
</evidence>
<dbReference type="InterPro" id="IPR033985">
    <property type="entry name" value="SusD-like_N"/>
</dbReference>
<name>A0A1G7U6S7_9SPHI</name>
<dbReference type="AlphaFoldDB" id="A0A1G7U6S7"/>
<keyword evidence="10" id="KW-1185">Reference proteome</keyword>
<evidence type="ECO:0000256" key="5">
    <source>
        <dbReference type="ARBA" id="ARBA00023237"/>
    </source>
</evidence>
<dbReference type="GO" id="GO:0009279">
    <property type="term" value="C:cell outer membrane"/>
    <property type="evidence" value="ECO:0007669"/>
    <property type="project" value="UniProtKB-SubCell"/>
</dbReference>
<feature type="domain" description="SusD-like N-terminal" evidence="8">
    <location>
        <begin position="32"/>
        <end position="226"/>
    </location>
</feature>
<proteinExistence type="inferred from homology"/>
<evidence type="ECO:0000256" key="3">
    <source>
        <dbReference type="ARBA" id="ARBA00022729"/>
    </source>
</evidence>
<keyword evidence="3 6" id="KW-0732">Signal</keyword>
<evidence type="ECO:0000256" key="1">
    <source>
        <dbReference type="ARBA" id="ARBA00004442"/>
    </source>
</evidence>
<evidence type="ECO:0000259" key="7">
    <source>
        <dbReference type="Pfam" id="PF07980"/>
    </source>
</evidence>
<keyword evidence="5" id="KW-0998">Cell outer membrane</keyword>
<keyword evidence="4" id="KW-0472">Membrane</keyword>
<dbReference type="InterPro" id="IPR012944">
    <property type="entry name" value="SusD_RagB_dom"/>
</dbReference>
<feature type="chain" id="PRO_5011678195" evidence="6">
    <location>
        <begin position="24"/>
        <end position="640"/>
    </location>
</feature>